<feature type="transmembrane region" description="Helical" evidence="6">
    <location>
        <begin position="235"/>
        <end position="258"/>
    </location>
</feature>
<evidence type="ECO:0000256" key="6">
    <source>
        <dbReference type="SAM" id="Phobius"/>
    </source>
</evidence>
<dbReference type="PANTHER" id="PTHR23513">
    <property type="entry name" value="INTEGRAL MEMBRANE EFFLUX PROTEIN-RELATED"/>
    <property type="match status" value="1"/>
</dbReference>
<comment type="subcellular location">
    <subcellularLocation>
        <location evidence="1">Cell membrane</location>
        <topology evidence="1">Multi-pass membrane protein</topology>
    </subcellularLocation>
</comment>
<dbReference type="SUPFAM" id="SSF103473">
    <property type="entry name" value="MFS general substrate transporter"/>
    <property type="match status" value="1"/>
</dbReference>
<evidence type="ECO:0000256" key="3">
    <source>
        <dbReference type="ARBA" id="ARBA00022692"/>
    </source>
</evidence>
<accession>A0A316EES6</accession>
<dbReference type="InterPro" id="IPR036259">
    <property type="entry name" value="MFS_trans_sf"/>
</dbReference>
<dbReference type="GO" id="GO:0005886">
    <property type="term" value="C:plasma membrane"/>
    <property type="evidence" value="ECO:0007669"/>
    <property type="project" value="UniProtKB-SubCell"/>
</dbReference>
<dbReference type="PANTHER" id="PTHR23513:SF6">
    <property type="entry name" value="MAJOR FACILITATOR SUPERFAMILY ASSOCIATED DOMAIN-CONTAINING PROTEIN"/>
    <property type="match status" value="1"/>
</dbReference>
<dbReference type="Gene3D" id="1.20.1250.20">
    <property type="entry name" value="MFS general substrate transporter like domains"/>
    <property type="match status" value="1"/>
</dbReference>
<proteinExistence type="predicted"/>
<evidence type="ECO:0000259" key="7">
    <source>
        <dbReference type="PROSITE" id="PS50850"/>
    </source>
</evidence>
<feature type="domain" description="Major facilitator superfamily (MFS) profile" evidence="7">
    <location>
        <begin position="232"/>
        <end position="424"/>
    </location>
</feature>
<keyword evidence="3 6" id="KW-0812">Transmembrane</keyword>
<dbReference type="Proteomes" id="UP000245697">
    <property type="component" value="Unassembled WGS sequence"/>
</dbReference>
<dbReference type="CDD" id="cd06173">
    <property type="entry name" value="MFS_MefA_like"/>
    <property type="match status" value="1"/>
</dbReference>
<evidence type="ECO:0000313" key="9">
    <source>
        <dbReference type="Proteomes" id="UP000245697"/>
    </source>
</evidence>
<dbReference type="EMBL" id="QGGR01000048">
    <property type="protein sequence ID" value="PWK28701.1"/>
    <property type="molecule type" value="Genomic_DNA"/>
</dbReference>
<dbReference type="InterPro" id="IPR011701">
    <property type="entry name" value="MFS"/>
</dbReference>
<evidence type="ECO:0000256" key="5">
    <source>
        <dbReference type="ARBA" id="ARBA00023136"/>
    </source>
</evidence>
<keyword evidence="5 6" id="KW-0472">Membrane</keyword>
<dbReference type="AlphaFoldDB" id="A0A316EES6"/>
<reference evidence="8 9" key="1">
    <citation type="submission" date="2018-05" db="EMBL/GenBank/DDBJ databases">
        <title>Genomic Encyclopedia of Archaeal and Bacterial Type Strains, Phase II (KMG-II): from individual species to whole genera.</title>
        <authorList>
            <person name="Goeker M."/>
        </authorList>
    </citation>
    <scope>NUCLEOTIDE SEQUENCE [LARGE SCALE GENOMIC DNA]</scope>
    <source>
        <strain evidence="8 9">DSM 45184</strain>
    </source>
</reference>
<protein>
    <submittedName>
        <fullName evidence="8">Transmembrane secretion effector</fullName>
    </submittedName>
</protein>
<feature type="transmembrane region" description="Helical" evidence="6">
    <location>
        <begin position="264"/>
        <end position="287"/>
    </location>
</feature>
<sequence>MTATAPATPTAWSSRRFRGFWYAQTISQFGDRISEIALPLLAVTMLAASPGEVGLLTALIWLPYLFGVFVGAWVDRYRHRRRLLIIADLIRAVVLLTVPVAYLLDLVTLPHLFAVALLTGVGALLFSMAYPSFFVTLVPSHSYVDANSKLSLSRAGSFVAGPAVGGALIQVLTAPVALVADALSFLGSALLLHRIPDAASPSTSPDPAGTSPELGAFRRIREGLALLLRHRVLRAVLACTTTVNLFTFIAGTLVILFASRELGLSAGAIGIAFGAGAVGGVAGAALAPRVTRAIGLGRTAIIGVVLFPAPLALMALAGGTVPAKVALLAAAEFVSSAGVMLMDINLNALITTVTPDHARARIAGAYSTVNYGSRPLGALIGGWLGTAIGLRPTLALAGTAGVCAAFWLLASPVRRISTLDAETP</sequence>
<dbReference type="OrthoDB" id="9815525at2"/>
<feature type="transmembrane region" description="Helical" evidence="6">
    <location>
        <begin position="53"/>
        <end position="74"/>
    </location>
</feature>
<evidence type="ECO:0000256" key="2">
    <source>
        <dbReference type="ARBA" id="ARBA00022475"/>
    </source>
</evidence>
<comment type="caution">
    <text evidence="8">The sequence shown here is derived from an EMBL/GenBank/DDBJ whole genome shotgun (WGS) entry which is preliminary data.</text>
</comment>
<keyword evidence="9" id="KW-1185">Reference proteome</keyword>
<dbReference type="RefSeq" id="WP_109603068.1">
    <property type="nucleotide sequence ID" value="NZ_BONA01000115.1"/>
</dbReference>
<evidence type="ECO:0000313" key="8">
    <source>
        <dbReference type="EMBL" id="PWK28701.1"/>
    </source>
</evidence>
<feature type="transmembrane region" description="Helical" evidence="6">
    <location>
        <begin position="394"/>
        <end position="410"/>
    </location>
</feature>
<name>A0A316EES6_9ACTN</name>
<dbReference type="Pfam" id="PF07690">
    <property type="entry name" value="MFS_1"/>
    <property type="match status" value="1"/>
</dbReference>
<feature type="transmembrane region" description="Helical" evidence="6">
    <location>
        <begin position="110"/>
        <end position="130"/>
    </location>
</feature>
<feature type="transmembrane region" description="Helical" evidence="6">
    <location>
        <begin position="325"/>
        <end position="350"/>
    </location>
</feature>
<feature type="transmembrane region" description="Helical" evidence="6">
    <location>
        <begin position="83"/>
        <end position="104"/>
    </location>
</feature>
<dbReference type="InterPro" id="IPR020846">
    <property type="entry name" value="MFS_dom"/>
</dbReference>
<evidence type="ECO:0000256" key="4">
    <source>
        <dbReference type="ARBA" id="ARBA00022989"/>
    </source>
</evidence>
<dbReference type="GO" id="GO:0022857">
    <property type="term" value="F:transmembrane transporter activity"/>
    <property type="evidence" value="ECO:0007669"/>
    <property type="project" value="InterPro"/>
</dbReference>
<keyword evidence="4 6" id="KW-1133">Transmembrane helix</keyword>
<organism evidence="8 9">
    <name type="scientific">Actinoplanes xinjiangensis</name>
    <dbReference type="NCBI Taxonomy" id="512350"/>
    <lineage>
        <taxon>Bacteria</taxon>
        <taxon>Bacillati</taxon>
        <taxon>Actinomycetota</taxon>
        <taxon>Actinomycetes</taxon>
        <taxon>Micromonosporales</taxon>
        <taxon>Micromonosporaceae</taxon>
        <taxon>Actinoplanes</taxon>
    </lineage>
</organism>
<dbReference type="PROSITE" id="PS50850">
    <property type="entry name" value="MFS"/>
    <property type="match status" value="1"/>
</dbReference>
<gene>
    <name evidence="8" type="ORF">BC793_1486</name>
</gene>
<keyword evidence="2" id="KW-1003">Cell membrane</keyword>
<feature type="transmembrane region" description="Helical" evidence="6">
    <location>
        <begin position="299"/>
        <end position="319"/>
    </location>
</feature>
<evidence type="ECO:0000256" key="1">
    <source>
        <dbReference type="ARBA" id="ARBA00004651"/>
    </source>
</evidence>